<proteinExistence type="predicted"/>
<evidence type="ECO:0000256" key="1">
    <source>
        <dbReference type="SAM" id="MobiDB-lite"/>
    </source>
</evidence>
<feature type="compositionally biased region" description="Gly residues" evidence="1">
    <location>
        <begin position="100"/>
        <end position="112"/>
    </location>
</feature>
<evidence type="ECO:0000313" key="2">
    <source>
        <dbReference type="EMBL" id="KAF6357132.1"/>
    </source>
</evidence>
<dbReference type="AlphaFoldDB" id="A0A7J7Y5A7"/>
<reference evidence="2 3" key="1">
    <citation type="journal article" date="2020" name="Nature">
        <title>Six reference-quality genomes reveal evolution of bat adaptations.</title>
        <authorList>
            <person name="Jebb D."/>
            <person name="Huang Z."/>
            <person name="Pippel M."/>
            <person name="Hughes G.M."/>
            <person name="Lavrichenko K."/>
            <person name="Devanna P."/>
            <person name="Winkler S."/>
            <person name="Jermiin L.S."/>
            <person name="Skirmuntt E.C."/>
            <person name="Katzourakis A."/>
            <person name="Burkitt-Gray L."/>
            <person name="Ray D.A."/>
            <person name="Sullivan K.A.M."/>
            <person name="Roscito J.G."/>
            <person name="Kirilenko B.M."/>
            <person name="Davalos L.M."/>
            <person name="Corthals A.P."/>
            <person name="Power M.L."/>
            <person name="Jones G."/>
            <person name="Ransome R.D."/>
            <person name="Dechmann D.K.N."/>
            <person name="Locatelli A.G."/>
            <person name="Puechmaille S.J."/>
            <person name="Fedrigo O."/>
            <person name="Jarvis E.D."/>
            <person name="Hiller M."/>
            <person name="Vernes S.C."/>
            <person name="Myers E.W."/>
            <person name="Teeling E.C."/>
        </authorList>
    </citation>
    <scope>NUCLEOTIDE SEQUENCE [LARGE SCALE GENOMIC DNA]</scope>
    <source>
        <strain evidence="2">MRhiFer1</strain>
        <tissue evidence="2">Lung</tissue>
    </source>
</reference>
<sequence>MEEEGGRPLLGSSALRAERTAAGEPAPHRYPPLSNSPLKPRYPAFGALGVKAGHSGPPRPGGPGRVCRGSSAFAEGCQQPHSRPPGERRLGRGLSCPLRGPGGDTSGPGAALGGKRDAYPRRARPMRWSSGEKCKTDG</sequence>
<accession>A0A7J7Y5A7</accession>
<protein>
    <submittedName>
        <fullName evidence="2">Uncharacterized protein</fullName>
    </submittedName>
</protein>
<dbReference type="Proteomes" id="UP000585614">
    <property type="component" value="Unassembled WGS sequence"/>
</dbReference>
<organism evidence="2 3">
    <name type="scientific">Rhinolophus ferrumequinum</name>
    <name type="common">Greater horseshoe bat</name>
    <dbReference type="NCBI Taxonomy" id="59479"/>
    <lineage>
        <taxon>Eukaryota</taxon>
        <taxon>Metazoa</taxon>
        <taxon>Chordata</taxon>
        <taxon>Craniata</taxon>
        <taxon>Vertebrata</taxon>
        <taxon>Euteleostomi</taxon>
        <taxon>Mammalia</taxon>
        <taxon>Eutheria</taxon>
        <taxon>Laurasiatheria</taxon>
        <taxon>Chiroptera</taxon>
        <taxon>Yinpterochiroptera</taxon>
        <taxon>Rhinolophoidea</taxon>
        <taxon>Rhinolophidae</taxon>
        <taxon>Rhinolophinae</taxon>
        <taxon>Rhinolophus</taxon>
    </lineage>
</organism>
<feature type="region of interest" description="Disordered" evidence="1">
    <location>
        <begin position="1"/>
        <end position="138"/>
    </location>
</feature>
<gene>
    <name evidence="2" type="ORF">mRhiFer1_010053</name>
</gene>
<name>A0A7J7Y5A7_RHIFE</name>
<comment type="caution">
    <text evidence="2">The sequence shown here is derived from an EMBL/GenBank/DDBJ whole genome shotgun (WGS) entry which is preliminary data.</text>
</comment>
<evidence type="ECO:0000313" key="3">
    <source>
        <dbReference type="Proteomes" id="UP000585614"/>
    </source>
</evidence>
<dbReference type="EMBL" id="JACAGC010000007">
    <property type="protein sequence ID" value="KAF6357132.1"/>
    <property type="molecule type" value="Genomic_DNA"/>
</dbReference>